<feature type="transmembrane region" description="Helical" evidence="1">
    <location>
        <begin position="24"/>
        <end position="44"/>
    </location>
</feature>
<keyword evidence="1" id="KW-0812">Transmembrane</keyword>
<evidence type="ECO:0000313" key="2">
    <source>
        <dbReference type="EMBL" id="RKR84286.1"/>
    </source>
</evidence>
<keyword evidence="1" id="KW-0472">Membrane</keyword>
<reference evidence="2 3" key="1">
    <citation type="submission" date="2018-10" db="EMBL/GenBank/DDBJ databases">
        <title>Genomic Encyclopedia of Archaeal and Bacterial Type Strains, Phase II (KMG-II): from individual species to whole genera.</title>
        <authorList>
            <person name="Goeker M."/>
        </authorList>
    </citation>
    <scope>NUCLEOTIDE SEQUENCE [LARGE SCALE GENOMIC DNA]</scope>
    <source>
        <strain evidence="2 3">DSM 18602</strain>
    </source>
</reference>
<evidence type="ECO:0000313" key="3">
    <source>
        <dbReference type="Proteomes" id="UP000268007"/>
    </source>
</evidence>
<gene>
    <name evidence="2" type="ORF">BDD43_4518</name>
</gene>
<name>A0A495J5L4_9SPHI</name>
<evidence type="ECO:0000256" key="1">
    <source>
        <dbReference type="SAM" id="Phobius"/>
    </source>
</evidence>
<keyword evidence="1" id="KW-1133">Transmembrane helix</keyword>
<dbReference type="EMBL" id="RBKU01000001">
    <property type="protein sequence ID" value="RKR84286.1"/>
    <property type="molecule type" value="Genomic_DNA"/>
</dbReference>
<accession>A0A495J5L4</accession>
<dbReference type="RefSeq" id="WP_121199814.1">
    <property type="nucleotide sequence ID" value="NZ_RBKU01000001.1"/>
</dbReference>
<dbReference type="AlphaFoldDB" id="A0A495J5L4"/>
<keyword evidence="3" id="KW-1185">Reference proteome</keyword>
<organism evidence="2 3">
    <name type="scientific">Mucilaginibacter gracilis</name>
    <dbReference type="NCBI Taxonomy" id="423350"/>
    <lineage>
        <taxon>Bacteria</taxon>
        <taxon>Pseudomonadati</taxon>
        <taxon>Bacteroidota</taxon>
        <taxon>Sphingobacteriia</taxon>
        <taxon>Sphingobacteriales</taxon>
        <taxon>Sphingobacteriaceae</taxon>
        <taxon>Mucilaginibacter</taxon>
    </lineage>
</organism>
<proteinExistence type="predicted"/>
<dbReference type="Pfam" id="PF13571">
    <property type="entry name" value="DUF4133"/>
    <property type="match status" value="1"/>
</dbReference>
<dbReference type="OrthoDB" id="1273979at2"/>
<comment type="caution">
    <text evidence="2">The sequence shown here is derived from an EMBL/GenBank/DDBJ whole genome shotgun (WGS) entry which is preliminary data.</text>
</comment>
<dbReference type="Proteomes" id="UP000268007">
    <property type="component" value="Unassembled WGS sequence"/>
</dbReference>
<dbReference type="InterPro" id="IPR025407">
    <property type="entry name" value="DUF4133"/>
</dbReference>
<sequence length="139" mass="15522">MSSVYQVNKGINKAIEFRGVKAQYIGYLAGVLVALLLLFAILYICGVNTWVCLILIGGTGTGLVTTIFRLSHKYGQYGLQKKSAKRSLPNYLKFRSRKLFIHLTEQSDLLSAVEKTIYPRKNIKVLPTGKDLGGAYDKY</sequence>
<feature type="transmembrane region" description="Helical" evidence="1">
    <location>
        <begin position="50"/>
        <end position="71"/>
    </location>
</feature>
<protein>
    <submittedName>
        <fullName evidence="2">Uncharacterized protein DUF4133</fullName>
    </submittedName>
</protein>